<dbReference type="OrthoDB" id="1904110at2759"/>
<accession>S8CPK4</accession>
<feature type="transmembrane region" description="Helical" evidence="1">
    <location>
        <begin position="6"/>
        <end position="23"/>
    </location>
</feature>
<keyword evidence="1" id="KW-1133">Transmembrane helix</keyword>
<dbReference type="PANTHER" id="PTHR33564">
    <property type="entry name" value="TRANSMEMBRANE PROTEIN"/>
    <property type="match status" value="1"/>
</dbReference>
<feature type="non-terminal residue" evidence="2">
    <location>
        <position position="96"/>
    </location>
</feature>
<comment type="caution">
    <text evidence="2">The sequence shown here is derived from an EMBL/GenBank/DDBJ whole genome shotgun (WGS) entry which is preliminary data.</text>
</comment>
<keyword evidence="1" id="KW-0472">Membrane</keyword>
<name>S8CPK4_9LAMI</name>
<protein>
    <submittedName>
        <fullName evidence="2">Uncharacterized protein</fullName>
    </submittedName>
</protein>
<dbReference type="Proteomes" id="UP000015453">
    <property type="component" value="Unassembled WGS sequence"/>
</dbReference>
<evidence type="ECO:0000313" key="3">
    <source>
        <dbReference type="Proteomes" id="UP000015453"/>
    </source>
</evidence>
<dbReference type="EMBL" id="AUSU01002493">
    <property type="protein sequence ID" value="EPS68680.1"/>
    <property type="molecule type" value="Genomic_DNA"/>
</dbReference>
<gene>
    <name evidence="2" type="ORF">M569_06089</name>
</gene>
<sequence>LSAGLMGVFAVSGSVVFLAMHVHKRLLHRFMQKFEFEFNHSSGRMIDDGLKKKVRFEVDARMPRVNQSSTSTAAMNDRNLPQNWQVIYKGILKSKN</sequence>
<feature type="non-terminal residue" evidence="2">
    <location>
        <position position="1"/>
    </location>
</feature>
<evidence type="ECO:0000256" key="1">
    <source>
        <dbReference type="SAM" id="Phobius"/>
    </source>
</evidence>
<evidence type="ECO:0000313" key="2">
    <source>
        <dbReference type="EMBL" id="EPS68680.1"/>
    </source>
</evidence>
<dbReference type="AlphaFoldDB" id="S8CPK4"/>
<keyword evidence="1" id="KW-0812">Transmembrane</keyword>
<reference evidence="2 3" key="1">
    <citation type="journal article" date="2013" name="BMC Genomics">
        <title>The miniature genome of a carnivorous plant Genlisea aurea contains a low number of genes and short non-coding sequences.</title>
        <authorList>
            <person name="Leushkin E.V."/>
            <person name="Sutormin R.A."/>
            <person name="Nabieva E.R."/>
            <person name="Penin A.A."/>
            <person name="Kondrashov A.S."/>
            <person name="Logacheva M.D."/>
        </authorList>
    </citation>
    <scope>NUCLEOTIDE SEQUENCE [LARGE SCALE GENOMIC DNA]</scope>
</reference>
<dbReference type="PANTHER" id="PTHR33564:SF8">
    <property type="entry name" value="TRANSMEMBRANE PROTEIN"/>
    <property type="match status" value="1"/>
</dbReference>
<organism evidence="2 3">
    <name type="scientific">Genlisea aurea</name>
    <dbReference type="NCBI Taxonomy" id="192259"/>
    <lineage>
        <taxon>Eukaryota</taxon>
        <taxon>Viridiplantae</taxon>
        <taxon>Streptophyta</taxon>
        <taxon>Embryophyta</taxon>
        <taxon>Tracheophyta</taxon>
        <taxon>Spermatophyta</taxon>
        <taxon>Magnoliopsida</taxon>
        <taxon>eudicotyledons</taxon>
        <taxon>Gunneridae</taxon>
        <taxon>Pentapetalae</taxon>
        <taxon>asterids</taxon>
        <taxon>lamiids</taxon>
        <taxon>Lamiales</taxon>
        <taxon>Lentibulariaceae</taxon>
        <taxon>Genlisea</taxon>
    </lineage>
</organism>
<proteinExistence type="predicted"/>
<keyword evidence="3" id="KW-1185">Reference proteome</keyword>